<protein>
    <submittedName>
        <fullName evidence="2">ATP-binding protein</fullName>
    </submittedName>
</protein>
<organism evidence="2">
    <name type="scientific">Mariniphaga anaerophila</name>
    <dbReference type="NCBI Taxonomy" id="1484053"/>
    <lineage>
        <taxon>Bacteria</taxon>
        <taxon>Pseudomonadati</taxon>
        <taxon>Bacteroidota</taxon>
        <taxon>Bacteroidia</taxon>
        <taxon>Marinilabiliales</taxon>
        <taxon>Prolixibacteraceae</taxon>
        <taxon>Mariniphaga</taxon>
    </lineage>
</organism>
<dbReference type="InterPro" id="IPR007421">
    <property type="entry name" value="Schlafen_AlbA_2_dom"/>
</dbReference>
<dbReference type="Gene3D" id="3.30.950.30">
    <property type="entry name" value="Schlafen, AAA domain"/>
    <property type="match status" value="1"/>
</dbReference>
<dbReference type="InterPro" id="IPR038461">
    <property type="entry name" value="Schlafen_AlbA_2_dom_sf"/>
</dbReference>
<dbReference type="EMBL" id="DSDK01000474">
    <property type="protein sequence ID" value="HDR51677.1"/>
    <property type="molecule type" value="Genomic_DNA"/>
</dbReference>
<feature type="domain" description="Schlafen AlbA-2" evidence="1">
    <location>
        <begin position="14"/>
        <end position="55"/>
    </location>
</feature>
<gene>
    <name evidence="2" type="ORF">ENN90_08680</name>
</gene>
<dbReference type="Pfam" id="PF04326">
    <property type="entry name" value="SLFN_AlbA_2"/>
    <property type="match status" value="1"/>
</dbReference>
<dbReference type="AlphaFoldDB" id="A0A831LS20"/>
<accession>A0A831LS20</accession>
<evidence type="ECO:0000259" key="1">
    <source>
        <dbReference type="Pfam" id="PF04326"/>
    </source>
</evidence>
<sequence length="65" mass="7351">MTKDELIRKLTSLEWEDFEVKTAKSELPKSVWETVSAFSNTSGGWIVLGVKEKGNDFENEVVPYG</sequence>
<evidence type="ECO:0000313" key="2">
    <source>
        <dbReference type="EMBL" id="HDR51677.1"/>
    </source>
</evidence>
<dbReference type="GO" id="GO:0005524">
    <property type="term" value="F:ATP binding"/>
    <property type="evidence" value="ECO:0007669"/>
    <property type="project" value="UniProtKB-KW"/>
</dbReference>
<name>A0A831LS20_9BACT</name>
<keyword evidence="2" id="KW-0067">ATP-binding</keyword>
<reference evidence="2" key="1">
    <citation type="journal article" date="2020" name="mSystems">
        <title>Genome- and Community-Level Interaction Insights into Carbon Utilization and Element Cycling Functions of Hydrothermarchaeota in Hydrothermal Sediment.</title>
        <authorList>
            <person name="Zhou Z."/>
            <person name="Liu Y."/>
            <person name="Xu W."/>
            <person name="Pan J."/>
            <person name="Luo Z.H."/>
            <person name="Li M."/>
        </authorList>
    </citation>
    <scope>NUCLEOTIDE SEQUENCE [LARGE SCALE GENOMIC DNA]</scope>
    <source>
        <strain evidence="2">SpSt-1217</strain>
    </source>
</reference>
<proteinExistence type="predicted"/>
<comment type="caution">
    <text evidence="2">The sequence shown here is derived from an EMBL/GenBank/DDBJ whole genome shotgun (WGS) entry which is preliminary data.</text>
</comment>
<dbReference type="Proteomes" id="UP000886047">
    <property type="component" value="Unassembled WGS sequence"/>
</dbReference>
<keyword evidence="2" id="KW-0547">Nucleotide-binding</keyword>